<dbReference type="EC" id="4.2.1.136" evidence="19"/>
<protein>
    <recommendedName>
        <fullName evidence="19">Bifunctional NAD(P)H-hydrate repair enzyme</fullName>
    </recommendedName>
    <alternativeName>
        <fullName evidence="19">Nicotinamide nucleotide repair protein</fullName>
    </alternativeName>
    <domain>
        <recommendedName>
            <fullName evidence="19">ADP-dependent (S)-NAD(P)H-hydrate dehydratase</fullName>
            <ecNumber evidence="19">4.2.1.136</ecNumber>
        </recommendedName>
        <alternativeName>
            <fullName evidence="19">ADP-dependent NAD(P)HX dehydratase</fullName>
        </alternativeName>
    </domain>
    <domain>
        <recommendedName>
            <fullName evidence="19">NAD(P)H-hydrate epimerase</fullName>
            <ecNumber evidence="19">5.1.99.6</ecNumber>
        </recommendedName>
    </domain>
</protein>
<dbReference type="AlphaFoldDB" id="A0A9J7ASW0"/>
<dbReference type="PANTHER" id="PTHR12592:SF0">
    <property type="entry name" value="ATP-DEPENDENT (S)-NAD(P)H-HYDRATE DEHYDRATASE"/>
    <property type="match status" value="1"/>
</dbReference>
<dbReference type="PIRSF" id="PIRSF017184">
    <property type="entry name" value="Nnr"/>
    <property type="match status" value="1"/>
</dbReference>
<evidence type="ECO:0000256" key="8">
    <source>
        <dbReference type="ARBA" id="ARBA00022857"/>
    </source>
</evidence>
<name>A0A9J7ASW0_9PROT</name>
<evidence type="ECO:0000259" key="20">
    <source>
        <dbReference type="PROSITE" id="PS51383"/>
    </source>
</evidence>
<dbReference type="CDD" id="cd01171">
    <property type="entry name" value="YXKO-related"/>
    <property type="match status" value="1"/>
</dbReference>
<dbReference type="Pfam" id="PF01256">
    <property type="entry name" value="Carb_kinase"/>
    <property type="match status" value="1"/>
</dbReference>
<comment type="catalytic activity">
    <reaction evidence="15 17 19">
        <text>(6S)-NADHX + ADP = AMP + phosphate + NADH + H(+)</text>
        <dbReference type="Rhea" id="RHEA:32223"/>
        <dbReference type="ChEBI" id="CHEBI:15378"/>
        <dbReference type="ChEBI" id="CHEBI:43474"/>
        <dbReference type="ChEBI" id="CHEBI:57945"/>
        <dbReference type="ChEBI" id="CHEBI:64074"/>
        <dbReference type="ChEBI" id="CHEBI:456215"/>
        <dbReference type="ChEBI" id="CHEBI:456216"/>
        <dbReference type="EC" id="4.2.1.136"/>
    </reaction>
</comment>
<feature type="binding site" evidence="18">
    <location>
        <position position="159"/>
    </location>
    <ligand>
        <name>K(+)</name>
        <dbReference type="ChEBI" id="CHEBI:29103"/>
    </ligand>
</feature>
<keyword evidence="10 17" id="KW-0520">NAD</keyword>
<feature type="binding site" evidence="17">
    <location>
        <position position="433"/>
    </location>
    <ligand>
        <name>(6S)-NADPHX</name>
        <dbReference type="ChEBI" id="CHEBI:64076"/>
    </ligand>
</feature>
<keyword evidence="7 17" id="KW-0067">ATP-binding</keyword>
<proteinExistence type="inferred from homology"/>
<feature type="binding site" evidence="18">
    <location>
        <begin position="58"/>
        <end position="62"/>
    </location>
    <ligand>
        <name>(6S)-NADPHX</name>
        <dbReference type="ChEBI" id="CHEBI:64076"/>
    </ligand>
</feature>
<evidence type="ECO:0000256" key="14">
    <source>
        <dbReference type="ARBA" id="ARBA00025153"/>
    </source>
</evidence>
<keyword evidence="6 17" id="KW-0547">Nucleotide-binding</keyword>
<comment type="cofactor">
    <cofactor evidence="18 19">
        <name>K(+)</name>
        <dbReference type="ChEBI" id="CHEBI:29103"/>
    </cofactor>
    <text evidence="18 19">Binds 1 potassium ion per subunit.</text>
</comment>
<dbReference type="GO" id="GO:0052855">
    <property type="term" value="F:ADP-dependent NAD(P)H-hydrate dehydratase activity"/>
    <property type="evidence" value="ECO:0007669"/>
    <property type="project" value="UniProtKB-UniRule"/>
</dbReference>
<evidence type="ECO:0000256" key="10">
    <source>
        <dbReference type="ARBA" id="ARBA00023027"/>
    </source>
</evidence>
<feature type="binding site" evidence="18">
    <location>
        <position position="119"/>
    </location>
    <ligand>
        <name>K(+)</name>
        <dbReference type="ChEBI" id="CHEBI:29103"/>
    </ligand>
</feature>
<dbReference type="HAMAP" id="MF_01966">
    <property type="entry name" value="NADHX_epimerase"/>
    <property type="match status" value="1"/>
</dbReference>
<dbReference type="RefSeq" id="WP_257769383.1">
    <property type="nucleotide sequence ID" value="NZ_CP102480.1"/>
</dbReference>
<comment type="function">
    <text evidence="18">Catalyzes the epimerization of the S- and R-forms of NAD(P)HX, a damaged form of NAD(P)H that is a result of enzymatic or heat-dependent hydration. This is a prerequisite for the S-specific NAD(P)H-hydrate dehydratase to allow the repair of both epimers of NAD(P)HX.</text>
</comment>
<dbReference type="GO" id="GO:0046496">
    <property type="term" value="P:nicotinamide nucleotide metabolic process"/>
    <property type="evidence" value="ECO:0007669"/>
    <property type="project" value="UniProtKB-UniRule"/>
</dbReference>
<evidence type="ECO:0000256" key="17">
    <source>
        <dbReference type="HAMAP-Rule" id="MF_01965"/>
    </source>
</evidence>
<keyword evidence="12 17" id="KW-0456">Lyase</keyword>
<feature type="domain" description="YjeF N-terminal" evidence="21">
    <location>
        <begin position="12"/>
        <end position="213"/>
    </location>
</feature>
<evidence type="ECO:0000256" key="18">
    <source>
        <dbReference type="HAMAP-Rule" id="MF_01966"/>
    </source>
</evidence>
<evidence type="ECO:0000313" key="22">
    <source>
        <dbReference type="EMBL" id="UUX50262.1"/>
    </source>
</evidence>
<feature type="domain" description="YjeF C-terminal" evidence="20">
    <location>
        <begin position="223"/>
        <end position="487"/>
    </location>
</feature>
<dbReference type="InterPro" id="IPR036652">
    <property type="entry name" value="YjeF_N_dom_sf"/>
</dbReference>
<keyword evidence="5 18" id="KW-0479">Metal-binding</keyword>
<dbReference type="Pfam" id="PF03853">
    <property type="entry name" value="YjeF_N"/>
    <property type="match status" value="1"/>
</dbReference>
<evidence type="ECO:0000256" key="3">
    <source>
        <dbReference type="ARBA" id="ARBA00006001"/>
    </source>
</evidence>
<dbReference type="InterPro" id="IPR000631">
    <property type="entry name" value="CARKD"/>
</dbReference>
<comment type="similarity">
    <text evidence="17">Belongs to the NnrD/CARKD family.</text>
</comment>
<dbReference type="NCBIfam" id="TIGR00196">
    <property type="entry name" value="yjeF_cterm"/>
    <property type="match status" value="1"/>
</dbReference>
<keyword evidence="8 17" id="KW-0521">NADP</keyword>
<evidence type="ECO:0000256" key="4">
    <source>
        <dbReference type="ARBA" id="ARBA00009524"/>
    </source>
</evidence>
<accession>A0A9J7ASW0</accession>
<evidence type="ECO:0000256" key="5">
    <source>
        <dbReference type="ARBA" id="ARBA00022723"/>
    </source>
</evidence>
<comment type="function">
    <text evidence="14 19">Bifunctional enzyme that catalyzes the epimerization of the S- and R-forms of NAD(P)HX and the dehydration of the S-form of NAD(P)HX at the expense of ADP, which is converted to AMP. This allows the repair of both epimers of NAD(P)HX, a damaged form of NAD(P)H that is a result of enzymatic or heat-dependent hydration.</text>
</comment>
<keyword evidence="13" id="KW-0511">Multifunctional enzyme</keyword>
<dbReference type="InterPro" id="IPR029056">
    <property type="entry name" value="Ribokinase-like"/>
</dbReference>
<evidence type="ECO:0000256" key="2">
    <source>
        <dbReference type="ARBA" id="ARBA00000909"/>
    </source>
</evidence>
<evidence type="ECO:0000256" key="6">
    <source>
        <dbReference type="ARBA" id="ARBA00022741"/>
    </source>
</evidence>
<keyword evidence="9 18" id="KW-0630">Potassium</keyword>
<feature type="binding site" evidence="18">
    <location>
        <position position="156"/>
    </location>
    <ligand>
        <name>(6S)-NADPHX</name>
        <dbReference type="ChEBI" id="CHEBI:64076"/>
    </ligand>
</feature>
<evidence type="ECO:0000256" key="12">
    <source>
        <dbReference type="ARBA" id="ARBA00023239"/>
    </source>
</evidence>
<evidence type="ECO:0000256" key="7">
    <source>
        <dbReference type="ARBA" id="ARBA00022840"/>
    </source>
</evidence>
<dbReference type="GO" id="GO:0110051">
    <property type="term" value="P:metabolite repair"/>
    <property type="evidence" value="ECO:0007669"/>
    <property type="project" value="TreeGrafter"/>
</dbReference>
<comment type="catalytic activity">
    <reaction evidence="2 18 19">
        <text>(6R)-NADPHX = (6S)-NADPHX</text>
        <dbReference type="Rhea" id="RHEA:32227"/>
        <dbReference type="ChEBI" id="CHEBI:64076"/>
        <dbReference type="ChEBI" id="CHEBI:64077"/>
        <dbReference type="EC" id="5.1.99.6"/>
    </reaction>
</comment>
<evidence type="ECO:0000256" key="19">
    <source>
        <dbReference type="PIRNR" id="PIRNR017184"/>
    </source>
</evidence>
<comment type="cofactor">
    <cofactor evidence="17">
        <name>Mg(2+)</name>
        <dbReference type="ChEBI" id="CHEBI:18420"/>
    </cofactor>
</comment>
<comment type="caution">
    <text evidence="18">Lacks conserved residue(s) required for the propagation of feature annotation.</text>
</comment>
<dbReference type="HAMAP" id="MF_01965">
    <property type="entry name" value="NADHX_dehydratase"/>
    <property type="match status" value="1"/>
</dbReference>
<evidence type="ECO:0000256" key="9">
    <source>
        <dbReference type="ARBA" id="ARBA00022958"/>
    </source>
</evidence>
<comment type="subunit">
    <text evidence="17">Homotetramer.</text>
</comment>
<dbReference type="PANTHER" id="PTHR12592">
    <property type="entry name" value="ATP-DEPENDENT (S)-NAD(P)H-HYDRATE DEHYDRATASE FAMILY MEMBER"/>
    <property type="match status" value="1"/>
</dbReference>
<dbReference type="Proteomes" id="UP001060336">
    <property type="component" value="Chromosome"/>
</dbReference>
<dbReference type="SUPFAM" id="SSF53613">
    <property type="entry name" value="Ribokinase-like"/>
    <property type="match status" value="1"/>
</dbReference>
<dbReference type="InterPro" id="IPR017953">
    <property type="entry name" value="Carbohydrate_kinase_pred_CS"/>
</dbReference>
<organism evidence="22 23">
    <name type="scientific">Nisaea acidiphila</name>
    <dbReference type="NCBI Taxonomy" id="1862145"/>
    <lineage>
        <taxon>Bacteria</taxon>
        <taxon>Pseudomonadati</taxon>
        <taxon>Pseudomonadota</taxon>
        <taxon>Alphaproteobacteria</taxon>
        <taxon>Rhodospirillales</taxon>
        <taxon>Thalassobaculaceae</taxon>
        <taxon>Nisaea</taxon>
    </lineage>
</organism>
<feature type="binding site" evidence="17">
    <location>
        <begin position="403"/>
        <end position="407"/>
    </location>
    <ligand>
        <name>AMP</name>
        <dbReference type="ChEBI" id="CHEBI:456215"/>
    </ligand>
</feature>
<dbReference type="GO" id="GO:0052856">
    <property type="term" value="F:NAD(P)HX epimerase activity"/>
    <property type="evidence" value="ECO:0007669"/>
    <property type="project" value="UniProtKB-UniRule"/>
</dbReference>
<comment type="catalytic activity">
    <reaction evidence="1 18 19">
        <text>(6R)-NADHX = (6S)-NADHX</text>
        <dbReference type="Rhea" id="RHEA:32215"/>
        <dbReference type="ChEBI" id="CHEBI:64074"/>
        <dbReference type="ChEBI" id="CHEBI:64075"/>
        <dbReference type="EC" id="5.1.99.6"/>
    </reaction>
</comment>
<dbReference type="NCBIfam" id="TIGR00197">
    <property type="entry name" value="yjeF_nterm"/>
    <property type="match status" value="1"/>
</dbReference>
<dbReference type="KEGG" id="naci:NUH88_00910"/>
<feature type="binding site" evidence="18">
    <location>
        <begin position="123"/>
        <end position="129"/>
    </location>
    <ligand>
        <name>(6S)-NADPHX</name>
        <dbReference type="ChEBI" id="CHEBI:64076"/>
    </ligand>
</feature>
<gene>
    <name evidence="17" type="primary">nnrD</name>
    <name evidence="18" type="synonym">nnrE</name>
    <name evidence="22" type="ORF">NUH88_00910</name>
</gene>
<evidence type="ECO:0000256" key="1">
    <source>
        <dbReference type="ARBA" id="ARBA00000013"/>
    </source>
</evidence>
<comment type="similarity">
    <text evidence="3 19">In the N-terminal section; belongs to the NnrE/AIBP family.</text>
</comment>
<dbReference type="SUPFAM" id="SSF64153">
    <property type="entry name" value="YjeF N-terminal domain-like"/>
    <property type="match status" value="1"/>
</dbReference>
<feature type="binding site" evidence="18">
    <location>
        <position position="59"/>
    </location>
    <ligand>
        <name>K(+)</name>
        <dbReference type="ChEBI" id="CHEBI:29103"/>
    </ligand>
</feature>
<evidence type="ECO:0000256" key="11">
    <source>
        <dbReference type="ARBA" id="ARBA00023235"/>
    </source>
</evidence>
<keyword evidence="11 18" id="KW-0413">Isomerase</keyword>
<dbReference type="GO" id="GO:0046872">
    <property type="term" value="F:metal ion binding"/>
    <property type="evidence" value="ECO:0007669"/>
    <property type="project" value="UniProtKB-UniRule"/>
</dbReference>
<comment type="catalytic activity">
    <reaction evidence="16 17 19">
        <text>(6S)-NADPHX + ADP = AMP + phosphate + NADPH + H(+)</text>
        <dbReference type="Rhea" id="RHEA:32235"/>
        <dbReference type="ChEBI" id="CHEBI:15378"/>
        <dbReference type="ChEBI" id="CHEBI:43474"/>
        <dbReference type="ChEBI" id="CHEBI:57783"/>
        <dbReference type="ChEBI" id="CHEBI:64076"/>
        <dbReference type="ChEBI" id="CHEBI:456215"/>
        <dbReference type="ChEBI" id="CHEBI:456216"/>
        <dbReference type="EC" id="4.2.1.136"/>
    </reaction>
</comment>
<feature type="binding site" evidence="17">
    <location>
        <position position="370"/>
    </location>
    <ligand>
        <name>(6S)-NADPHX</name>
        <dbReference type="ChEBI" id="CHEBI:64076"/>
    </ligand>
</feature>
<comment type="function">
    <text evidence="17">Catalyzes the dehydration of the S-form of NAD(P)HX at the expense of ADP, which is converted to AMP. Together with NAD(P)HX epimerase, which catalyzes the epimerization of the S- and R-forms, the enzyme allows the repair of both epimers of NAD(P)HX, a damaged form of NAD(P)H that is a result of enzymatic or heat-dependent hydration.</text>
</comment>
<evidence type="ECO:0000256" key="13">
    <source>
        <dbReference type="ARBA" id="ARBA00023268"/>
    </source>
</evidence>
<reference evidence="22" key="1">
    <citation type="submission" date="2022-08" db="EMBL/GenBank/DDBJ databases">
        <title>Nisaea acidiphila sp. nov., isolated from a marine algal debris and emended description of the genus Nisaea Urios et al. 2008.</title>
        <authorList>
            <person name="Kwon K."/>
        </authorList>
    </citation>
    <scope>NUCLEOTIDE SEQUENCE</scope>
    <source>
        <strain evidence="22">MEBiC11861</strain>
    </source>
</reference>
<keyword evidence="23" id="KW-1185">Reference proteome</keyword>
<comment type="similarity">
    <text evidence="4 19">In the C-terminal section; belongs to the NnrD/CARKD family.</text>
</comment>
<dbReference type="EC" id="5.1.99.6" evidence="19"/>
<evidence type="ECO:0000256" key="15">
    <source>
        <dbReference type="ARBA" id="ARBA00048238"/>
    </source>
</evidence>
<dbReference type="GO" id="GO:0005524">
    <property type="term" value="F:ATP binding"/>
    <property type="evidence" value="ECO:0007669"/>
    <property type="project" value="UniProtKB-UniRule"/>
</dbReference>
<evidence type="ECO:0000256" key="16">
    <source>
        <dbReference type="ARBA" id="ARBA00049209"/>
    </source>
</evidence>
<dbReference type="EMBL" id="CP102480">
    <property type="protein sequence ID" value="UUX50262.1"/>
    <property type="molecule type" value="Genomic_DNA"/>
</dbReference>
<comment type="similarity">
    <text evidence="18">Belongs to the NnrE/AIBP family.</text>
</comment>
<evidence type="ECO:0000259" key="21">
    <source>
        <dbReference type="PROSITE" id="PS51385"/>
    </source>
</evidence>
<dbReference type="Gene3D" id="3.40.1190.20">
    <property type="match status" value="1"/>
</dbReference>
<feature type="binding site" evidence="17">
    <location>
        <position position="319"/>
    </location>
    <ligand>
        <name>(6S)-NADPHX</name>
        <dbReference type="ChEBI" id="CHEBI:64076"/>
    </ligand>
</feature>
<feature type="binding site" evidence="17">
    <location>
        <position position="432"/>
    </location>
    <ligand>
        <name>AMP</name>
        <dbReference type="ChEBI" id="CHEBI:456215"/>
    </ligand>
</feature>
<dbReference type="PROSITE" id="PS01050">
    <property type="entry name" value="YJEF_C_2"/>
    <property type="match status" value="1"/>
</dbReference>
<dbReference type="Gene3D" id="3.40.50.10260">
    <property type="entry name" value="YjeF N-terminal domain"/>
    <property type="match status" value="1"/>
</dbReference>
<dbReference type="PROSITE" id="PS51385">
    <property type="entry name" value="YJEF_N"/>
    <property type="match status" value="1"/>
</dbReference>
<dbReference type="InterPro" id="IPR030677">
    <property type="entry name" value="Nnr"/>
</dbReference>
<dbReference type="InterPro" id="IPR004443">
    <property type="entry name" value="YjeF_N_dom"/>
</dbReference>
<feature type="binding site" evidence="17">
    <location>
        <position position="256"/>
    </location>
    <ligand>
        <name>(6S)-NADPHX</name>
        <dbReference type="ChEBI" id="CHEBI:64076"/>
    </ligand>
</feature>
<dbReference type="PROSITE" id="PS51383">
    <property type="entry name" value="YJEF_C_3"/>
    <property type="match status" value="1"/>
</dbReference>
<sequence>MNELALLTVSEMGEADRMTIEGGMPGIDLIEAAGRSVAASIKERFATGPVLVACGPGNNGGDGFVVARLLRDDGWPVELVLLGDRDRLSGDAALAARTWDGPVGEMDPERLDGADILVDAVFGAGLARDIEGTAFDFLSDAKARVEQGALISVAVDIPSGVDGNSGAVRGVAVPAALTVTFFRKKPGHLLYPGRQLTGELVLADIGIGTDVLEDIGPAISENGPVLWRDQFPRAGAASHKYTRGHAVVSGGPMTGAGRLAARAARRIGAGLLSIAALPEHCDLYALDAPGAIVLPAPDLPAFEAILGDTRKNAVLVGPGHGLTGRTREFANAALRTNKAVVLDADALTAFAGNIEGLSRNISGPAVLTPHEGEFERLFRGLLGSKLERARAAASRTGAVLVLKGPDTVVAAPDGRAAINSNAPPWLATGGTGDVLAGTILGLLAQGMPPFEAAAAAVWINGAAADRFGPGLIAEDLPEIFPDILSEILVRATSDTKASSRDH</sequence>
<evidence type="ECO:0000313" key="23">
    <source>
        <dbReference type="Proteomes" id="UP001060336"/>
    </source>
</evidence>